<organism evidence="5 6">
    <name type="scientific">Croceifilum oryzae</name>
    <dbReference type="NCBI Taxonomy" id="1553429"/>
    <lineage>
        <taxon>Bacteria</taxon>
        <taxon>Bacillati</taxon>
        <taxon>Bacillota</taxon>
        <taxon>Bacilli</taxon>
        <taxon>Bacillales</taxon>
        <taxon>Thermoactinomycetaceae</taxon>
        <taxon>Croceifilum</taxon>
    </lineage>
</organism>
<dbReference type="InterPro" id="IPR057326">
    <property type="entry name" value="KR_dom"/>
</dbReference>
<feature type="domain" description="Ketoreductase" evidence="4">
    <location>
        <begin position="9"/>
        <end position="192"/>
    </location>
</feature>
<evidence type="ECO:0000313" key="6">
    <source>
        <dbReference type="Proteomes" id="UP001238450"/>
    </source>
</evidence>
<dbReference type="Gene3D" id="3.40.50.720">
    <property type="entry name" value="NAD(P)-binding Rossmann-like Domain"/>
    <property type="match status" value="1"/>
</dbReference>
<dbReference type="PANTHER" id="PTHR43115:SF4">
    <property type="entry name" value="DEHYDROGENASE_REDUCTASE SDR FAMILY MEMBER 11"/>
    <property type="match status" value="1"/>
</dbReference>
<dbReference type="PRINTS" id="PR00080">
    <property type="entry name" value="SDRFAMILY"/>
</dbReference>
<reference evidence="5 6" key="1">
    <citation type="submission" date="2023-07" db="EMBL/GenBank/DDBJ databases">
        <title>Genomic Encyclopedia of Type Strains, Phase IV (KMG-IV): sequencing the most valuable type-strain genomes for metagenomic binning, comparative biology and taxonomic classification.</title>
        <authorList>
            <person name="Goeker M."/>
        </authorList>
    </citation>
    <scope>NUCLEOTIDE SEQUENCE [LARGE SCALE GENOMIC DNA]</scope>
    <source>
        <strain evidence="5 6">DSM 46876</strain>
    </source>
</reference>
<dbReference type="InterPro" id="IPR036291">
    <property type="entry name" value="NAD(P)-bd_dom_sf"/>
</dbReference>
<protein>
    <submittedName>
        <fullName evidence="5">NADP-dependent 3-hydroxy acid dehydrogenase YdfG</fullName>
    </submittedName>
</protein>
<dbReference type="PROSITE" id="PS00061">
    <property type="entry name" value="ADH_SHORT"/>
    <property type="match status" value="1"/>
</dbReference>
<gene>
    <name evidence="5" type="ORF">J2Z48_001354</name>
</gene>
<dbReference type="GO" id="GO:0016616">
    <property type="term" value="F:oxidoreductase activity, acting on the CH-OH group of donors, NAD or NADP as acceptor"/>
    <property type="evidence" value="ECO:0007669"/>
    <property type="project" value="UniProtKB-ARBA"/>
</dbReference>
<dbReference type="Proteomes" id="UP001238450">
    <property type="component" value="Unassembled WGS sequence"/>
</dbReference>
<dbReference type="EMBL" id="JAUSUV010000005">
    <property type="protein sequence ID" value="MDQ0417182.1"/>
    <property type="molecule type" value="Genomic_DNA"/>
</dbReference>
<dbReference type="RefSeq" id="WP_307252031.1">
    <property type="nucleotide sequence ID" value="NZ_JAUSUV010000005.1"/>
</dbReference>
<dbReference type="PANTHER" id="PTHR43115">
    <property type="entry name" value="DEHYDROGENASE/REDUCTASE SDR FAMILY MEMBER 11"/>
    <property type="match status" value="1"/>
</dbReference>
<dbReference type="Pfam" id="PF00106">
    <property type="entry name" value="adh_short"/>
    <property type="match status" value="1"/>
</dbReference>
<keyword evidence="2" id="KW-0560">Oxidoreductase</keyword>
<evidence type="ECO:0000256" key="2">
    <source>
        <dbReference type="ARBA" id="ARBA00023002"/>
    </source>
</evidence>
<evidence type="ECO:0000256" key="3">
    <source>
        <dbReference type="RuleBase" id="RU000363"/>
    </source>
</evidence>
<comment type="caution">
    <text evidence="5">The sequence shown here is derived from an EMBL/GenBank/DDBJ whole genome shotgun (WGS) entry which is preliminary data.</text>
</comment>
<accession>A0AAJ1TIJ2</accession>
<dbReference type="SMART" id="SM00822">
    <property type="entry name" value="PKS_KR"/>
    <property type="match status" value="1"/>
</dbReference>
<dbReference type="AlphaFoldDB" id="A0AAJ1TIJ2"/>
<dbReference type="InterPro" id="IPR020904">
    <property type="entry name" value="Sc_DH/Rdtase_CS"/>
</dbReference>
<dbReference type="SUPFAM" id="SSF51735">
    <property type="entry name" value="NAD(P)-binding Rossmann-fold domains"/>
    <property type="match status" value="1"/>
</dbReference>
<proteinExistence type="inferred from homology"/>
<sequence>MSDIHIKDKVVVITGGSSGMGKATAILLAQRGAHVVVGARRKQSLEELVSSINSNGGSANYQVTDVTNRGDVENLVQHAVHSYGKVDVIINNAGIGPISLLDDLRVEDWEQMIDVNIKGVLYGIAATLPIFRKQGFGHFINIASVSGLKVVPKQSVYAGTKFAVRAISEGLRQEAGDKLRVTIISPGFVDTNFADSMTDEETKAQIISARDQIAISPESIARAIAFAMEQPSDVDVNEIVVRPTAQS</sequence>
<dbReference type="InterPro" id="IPR002347">
    <property type="entry name" value="SDR_fam"/>
</dbReference>
<evidence type="ECO:0000259" key="4">
    <source>
        <dbReference type="SMART" id="SM00822"/>
    </source>
</evidence>
<name>A0AAJ1TIJ2_9BACL</name>
<comment type="similarity">
    <text evidence="1 3">Belongs to the short-chain dehydrogenases/reductases (SDR) family.</text>
</comment>
<dbReference type="FunFam" id="3.40.50.720:FF:000047">
    <property type="entry name" value="NADP-dependent L-serine/L-allo-threonine dehydrogenase"/>
    <property type="match status" value="1"/>
</dbReference>
<evidence type="ECO:0000256" key="1">
    <source>
        <dbReference type="ARBA" id="ARBA00006484"/>
    </source>
</evidence>
<dbReference type="PRINTS" id="PR00081">
    <property type="entry name" value="GDHRDH"/>
</dbReference>
<evidence type="ECO:0000313" key="5">
    <source>
        <dbReference type="EMBL" id="MDQ0417182.1"/>
    </source>
</evidence>
<keyword evidence="6" id="KW-1185">Reference proteome</keyword>